<keyword evidence="1" id="KW-0004">4Fe-4S</keyword>
<keyword evidence="9" id="KW-1185">Reference proteome</keyword>
<dbReference type="KEGG" id="pbas:SMSP2_01984"/>
<evidence type="ECO:0000313" key="9">
    <source>
        <dbReference type="Proteomes" id="UP000188181"/>
    </source>
</evidence>
<dbReference type="Proteomes" id="UP000188181">
    <property type="component" value="Chromosome"/>
</dbReference>
<dbReference type="InterPro" id="IPR050340">
    <property type="entry name" value="Cytosolic_Fe-S_CAF"/>
</dbReference>
<evidence type="ECO:0000313" key="8">
    <source>
        <dbReference type="EMBL" id="AQQ71608.1"/>
    </source>
</evidence>
<accession>A0A1Q2MGD2</accession>
<keyword evidence="8" id="KW-0560">Oxidoreductase</keyword>
<protein>
    <submittedName>
        <fullName evidence="8">Iron hydrogenase 1</fullName>
        <ecNumber evidence="8">1.12.7.2</ecNumber>
    </submittedName>
</protein>
<evidence type="ECO:0000259" key="5">
    <source>
        <dbReference type="Pfam" id="PF02906"/>
    </source>
</evidence>
<reference evidence="9" key="1">
    <citation type="submission" date="2017-02" db="EMBL/GenBank/DDBJ databases">
        <title>Comparative genomics and description of representatives of a novel lineage of planctomycetes thriving in anoxic sediments.</title>
        <authorList>
            <person name="Spring S."/>
            <person name="Bunk B."/>
            <person name="Sproer C."/>
        </authorList>
    </citation>
    <scope>NUCLEOTIDE SEQUENCE [LARGE SCALE GENOMIC DNA]</scope>
    <source>
        <strain evidence="9">SM-Chi-D1</strain>
    </source>
</reference>
<evidence type="ECO:0000256" key="1">
    <source>
        <dbReference type="ARBA" id="ARBA00022485"/>
    </source>
</evidence>
<dbReference type="Gene3D" id="3.30.70.20">
    <property type="match status" value="1"/>
</dbReference>
<sequence>MNYLQPIYTESAQCQDCYKCLRRCDVKAIQILEGHARVMDSQCVYCGKCVKNCPAEAKKVRTDLERVKLLISGGERVIVSLAPSFVSEFAGTKPQVLAAGLRRLGFYGVSETSIGAEEVSANIARYLKTAEPGIHISSACPSVVELVKKYYPDFADCVTPVYSPALTHAKMLKKIYGEDTKIVFVGPCIAKKIEADRYPNLLSAALSFRELHEWFARERINLESGLCGDSFLENDGFIPERANQGRLYPVDGGMIEGIKAGCGVTESGFMTFSGVGNIRAALSEFEGLKLARPLFLELLACEGGCVNGPLVSREGGTVSKRLEIISELDAAEYTQREPEFDIYCQWQTEPVAQSSFSREDIFNALEKVGKYSPADELNCGGCGYETCRQFAQALLEGKAEPQMCLGYMRKLANKKVDALIRTMPGGVVMVDENMKVIECNKRFAQLLGRDVLNIFLSRPGMAGADIAKLLPAPELFRNVLESGSETAEKDIKFNNSILHLCVFTIEPHRLVGGFLQDITAPAMHKEQIVNRAREVIAKNLQTVQQIAYLLGENAADSEVILNSIVNTFTAQPLEKPDAQD</sequence>
<dbReference type="SUPFAM" id="SSF54862">
    <property type="entry name" value="4Fe-4S ferredoxins"/>
    <property type="match status" value="1"/>
</dbReference>
<name>A0A1Q2MGD2_9BACT</name>
<keyword evidence="2" id="KW-0479">Metal-binding</keyword>
<keyword evidence="4" id="KW-0411">Iron-sulfur</keyword>
<dbReference type="GO" id="GO:0008901">
    <property type="term" value="F:ferredoxin hydrogenase activity"/>
    <property type="evidence" value="ECO:0007669"/>
    <property type="project" value="UniProtKB-EC"/>
</dbReference>
<dbReference type="Pfam" id="PF13188">
    <property type="entry name" value="PAS_8"/>
    <property type="match status" value="1"/>
</dbReference>
<proteinExistence type="predicted"/>
<dbReference type="OrthoDB" id="9798098at2"/>
<dbReference type="EMBL" id="CP019646">
    <property type="protein sequence ID" value="AQQ71608.1"/>
    <property type="molecule type" value="Genomic_DNA"/>
</dbReference>
<dbReference type="SUPFAM" id="SSF53920">
    <property type="entry name" value="Fe-only hydrogenase"/>
    <property type="match status" value="1"/>
</dbReference>
<dbReference type="AlphaFoldDB" id="A0A1Q2MGD2"/>
<dbReference type="Pfam" id="PF04060">
    <property type="entry name" value="FeS"/>
    <property type="match status" value="1"/>
</dbReference>
<dbReference type="GO" id="GO:0051539">
    <property type="term" value="F:4 iron, 4 sulfur cluster binding"/>
    <property type="evidence" value="ECO:0007669"/>
    <property type="project" value="UniProtKB-KW"/>
</dbReference>
<evidence type="ECO:0000259" key="7">
    <source>
        <dbReference type="Pfam" id="PF13188"/>
    </source>
</evidence>
<dbReference type="InterPro" id="IPR017900">
    <property type="entry name" value="4Fe4S_Fe_S_CS"/>
</dbReference>
<dbReference type="PANTHER" id="PTHR11615">
    <property type="entry name" value="NITRATE, FORMATE, IRON DEHYDROGENASE"/>
    <property type="match status" value="1"/>
</dbReference>
<dbReference type="Gene3D" id="3.30.450.20">
    <property type="entry name" value="PAS domain"/>
    <property type="match status" value="1"/>
</dbReference>
<gene>
    <name evidence="8" type="ORF">SMSP2_01984</name>
</gene>
<evidence type="ECO:0000259" key="6">
    <source>
        <dbReference type="Pfam" id="PF04060"/>
    </source>
</evidence>
<dbReference type="EC" id="1.12.7.2" evidence="8"/>
<feature type="domain" description="PAS" evidence="7">
    <location>
        <begin position="418"/>
        <end position="461"/>
    </location>
</feature>
<dbReference type="InterPro" id="IPR004108">
    <property type="entry name" value="Fe_hydrogenase_lsu_C"/>
</dbReference>
<evidence type="ECO:0000256" key="2">
    <source>
        <dbReference type="ARBA" id="ARBA00022723"/>
    </source>
</evidence>
<dbReference type="Gene3D" id="1.10.15.40">
    <property type="entry name" value="Electron transport complex subunit B, putative Fe-S cluster"/>
    <property type="match status" value="1"/>
</dbReference>
<evidence type="ECO:0000256" key="4">
    <source>
        <dbReference type="ARBA" id="ARBA00023014"/>
    </source>
</evidence>
<dbReference type="Gene3D" id="3.40.950.10">
    <property type="entry name" value="Fe-only Hydrogenase (Larger Subunit), Chain L, domain 3"/>
    <property type="match status" value="1"/>
</dbReference>
<keyword evidence="3" id="KW-0408">Iron</keyword>
<dbReference type="RefSeq" id="WP_146683771.1">
    <property type="nucleotide sequence ID" value="NZ_CP019646.1"/>
</dbReference>
<dbReference type="InterPro" id="IPR009016">
    <property type="entry name" value="Fe_hydrogenase"/>
</dbReference>
<dbReference type="Pfam" id="PF02906">
    <property type="entry name" value="Fe_hyd_lg_C"/>
    <property type="match status" value="1"/>
</dbReference>
<dbReference type="PROSITE" id="PS00198">
    <property type="entry name" value="4FE4S_FER_1"/>
    <property type="match status" value="1"/>
</dbReference>
<organism evidence="8 9">
    <name type="scientific">Limihaloglobus sulfuriphilus</name>
    <dbReference type="NCBI Taxonomy" id="1851148"/>
    <lineage>
        <taxon>Bacteria</taxon>
        <taxon>Pseudomonadati</taxon>
        <taxon>Planctomycetota</taxon>
        <taxon>Phycisphaerae</taxon>
        <taxon>Sedimentisphaerales</taxon>
        <taxon>Sedimentisphaeraceae</taxon>
        <taxon>Limihaloglobus</taxon>
    </lineage>
</organism>
<dbReference type="InterPro" id="IPR007202">
    <property type="entry name" value="4Fe-4S_dom"/>
</dbReference>
<dbReference type="InterPro" id="IPR000014">
    <property type="entry name" value="PAS"/>
</dbReference>
<evidence type="ECO:0000256" key="3">
    <source>
        <dbReference type="ARBA" id="ARBA00023004"/>
    </source>
</evidence>
<dbReference type="GO" id="GO:0046872">
    <property type="term" value="F:metal ion binding"/>
    <property type="evidence" value="ECO:0007669"/>
    <property type="project" value="UniProtKB-KW"/>
</dbReference>
<feature type="domain" description="Iron hydrogenase large subunit C-terminal" evidence="5">
    <location>
        <begin position="76"/>
        <end position="309"/>
    </location>
</feature>
<feature type="domain" description="4Fe-4S" evidence="6">
    <location>
        <begin position="377"/>
        <end position="404"/>
    </location>
</feature>
<dbReference type="InterPro" id="IPR035965">
    <property type="entry name" value="PAS-like_dom_sf"/>
</dbReference>
<dbReference type="CDD" id="cd00130">
    <property type="entry name" value="PAS"/>
    <property type="match status" value="1"/>
</dbReference>
<dbReference type="STRING" id="1851148.SMSP2_01984"/>
<dbReference type="SUPFAM" id="SSF55785">
    <property type="entry name" value="PYP-like sensor domain (PAS domain)"/>
    <property type="match status" value="1"/>
</dbReference>